<dbReference type="RefSeq" id="WP_012941153.1">
    <property type="nucleotide sequence ID" value="NC_013741.1"/>
</dbReference>
<keyword evidence="4" id="KW-1185">Reference proteome</keyword>
<sequence>MCELFGLCSNKDVSISFSWHGFVKRGRKHRDGWGVAWYVPKFYRGKYIGMGVALVKEPRPSVSSPIAKLLEHGIRSNIVISHVRLATSGEPSYVNTHPFVRLLNGVEWVFAHNGSVEGVKSIKLTYYHPAGETDSEHAFCYIMDNLIGIGEAELFENILNIVNDVSDYGSFNFLMSNGTYLFAHTNDGRLYYLLRHPPHRGYARLIDDEDFGIHLGEMKSDDEFATLIATKPLTDENWIQMDLEKLYVFRDGDLVLKVGYEGMEVMLSDLDVDVLKIVRSSPHAVKLSEIADSLGVDVEEVSNIVQSLVARNYLKKHSRDKVPSDHPDARYFTKEDKRELIDLMIKVEN</sequence>
<dbReference type="Proteomes" id="UP000001901">
    <property type="component" value="Chromosome"/>
</dbReference>
<accession>D2RFC4</accession>
<dbReference type="Gene3D" id="1.10.10.10">
    <property type="entry name" value="Winged helix-like DNA-binding domain superfamily/Winged helix DNA-binding domain"/>
    <property type="match status" value="1"/>
</dbReference>
<dbReference type="InterPro" id="IPR029055">
    <property type="entry name" value="Ntn_hydrolases_N"/>
</dbReference>
<dbReference type="PaxDb" id="572546-Arcpr_1774"/>
<dbReference type="GeneID" id="8740469"/>
<evidence type="ECO:0000313" key="3">
    <source>
        <dbReference type="EMBL" id="ADB58818.1"/>
    </source>
</evidence>
<dbReference type="eggNOG" id="arCOG04399">
    <property type="taxonomic scope" value="Archaea"/>
</dbReference>
<dbReference type="PANTHER" id="PTHR42824">
    <property type="entry name" value="GLUTAMINE AMIDOTRANSFERASE"/>
    <property type="match status" value="1"/>
</dbReference>
<dbReference type="HOGENOM" id="CLU_059273_0_1_2"/>
<organism evidence="3 4">
    <name type="scientific">Archaeoglobus profundus (strain DSM 5631 / JCM 9629 / NBRC 100127 / Av18)</name>
    <dbReference type="NCBI Taxonomy" id="572546"/>
    <lineage>
        <taxon>Archaea</taxon>
        <taxon>Methanobacteriati</taxon>
        <taxon>Methanobacteriota</taxon>
        <taxon>Archaeoglobi</taxon>
        <taxon>Archaeoglobales</taxon>
        <taxon>Archaeoglobaceae</taxon>
        <taxon>Archaeoglobus</taxon>
    </lineage>
</organism>
<dbReference type="InterPro" id="IPR017932">
    <property type="entry name" value="GATase_2_dom"/>
</dbReference>
<dbReference type="eggNOG" id="arCOG03639">
    <property type="taxonomic scope" value="Archaea"/>
</dbReference>
<dbReference type="Pfam" id="PF13230">
    <property type="entry name" value="GATase_4"/>
    <property type="match status" value="1"/>
</dbReference>
<dbReference type="EMBL" id="CP001857">
    <property type="protein sequence ID" value="ADB58818.1"/>
    <property type="molecule type" value="Genomic_DNA"/>
</dbReference>
<gene>
    <name evidence="3" type="ordered locus">Arcpr_1774</name>
</gene>
<dbReference type="InterPro" id="IPR026869">
    <property type="entry name" value="EgtC-like"/>
</dbReference>
<dbReference type="OrthoDB" id="350529at2157"/>
<dbReference type="SUPFAM" id="SSF56235">
    <property type="entry name" value="N-terminal nucleophile aminohydrolases (Ntn hydrolases)"/>
    <property type="match status" value="1"/>
</dbReference>
<evidence type="ECO:0000259" key="2">
    <source>
        <dbReference type="PROSITE" id="PS51278"/>
    </source>
</evidence>
<protein>
    <submittedName>
        <fullName evidence="3">Glutamine amidotransferase class-II</fullName>
    </submittedName>
</protein>
<dbReference type="PROSITE" id="PS51278">
    <property type="entry name" value="GATASE_TYPE_2"/>
    <property type="match status" value="1"/>
</dbReference>
<dbReference type="InterPro" id="IPR036390">
    <property type="entry name" value="WH_DNA-bd_sf"/>
</dbReference>
<name>D2RFC4_ARCPA</name>
<dbReference type="eggNOG" id="arCOG07614">
    <property type="taxonomic scope" value="Archaea"/>
</dbReference>
<evidence type="ECO:0000256" key="1">
    <source>
        <dbReference type="ARBA" id="ARBA00022962"/>
    </source>
</evidence>
<dbReference type="InterPro" id="IPR036388">
    <property type="entry name" value="WH-like_DNA-bd_sf"/>
</dbReference>
<proteinExistence type="predicted"/>
<dbReference type="KEGG" id="apo:Arcpr_1774"/>
<reference evidence="3 4" key="1">
    <citation type="journal article" date="2010" name="Stand. Genomic Sci.">
        <title>Complete genome sequence of Archaeoglobus profundus type strain (AV18).</title>
        <authorList>
            <person name="von Jan M."/>
            <person name="Lapidus A."/>
            <person name="Del Rio T.G."/>
            <person name="Copeland A."/>
            <person name="Tice H."/>
            <person name="Cheng J.F."/>
            <person name="Lucas S."/>
            <person name="Chen F."/>
            <person name="Nolan M."/>
            <person name="Goodwin L."/>
            <person name="Han C."/>
            <person name="Pitluck S."/>
            <person name="Liolios K."/>
            <person name="Ivanova N."/>
            <person name="Mavromatis K."/>
            <person name="Ovchinnikova G."/>
            <person name="Chertkov O."/>
            <person name="Pati A."/>
            <person name="Chen A."/>
            <person name="Palaniappan K."/>
            <person name="Land M."/>
            <person name="Hauser L."/>
            <person name="Chang Y.J."/>
            <person name="Jeffries C.D."/>
            <person name="Saunders E."/>
            <person name="Brettin T."/>
            <person name="Detter J.C."/>
            <person name="Chain P."/>
            <person name="Eichinger K."/>
            <person name="Huber H."/>
            <person name="Spring S."/>
            <person name="Rohde M."/>
            <person name="Goker M."/>
            <person name="Wirth R."/>
            <person name="Woyke T."/>
            <person name="Bristow J."/>
            <person name="Eisen J.A."/>
            <person name="Markowitz V."/>
            <person name="Hugenholtz P."/>
            <person name="Kyrpides N.C."/>
            <person name="Klenk H.P."/>
        </authorList>
    </citation>
    <scope>NUCLEOTIDE SEQUENCE [LARGE SCALE GENOMIC DNA]</scope>
    <source>
        <strain evidence="4">DSM 5631 / JCM 9629 / NBRC 100127 / Av18</strain>
    </source>
</reference>
<keyword evidence="1 3" id="KW-0315">Glutamine amidotransferase</keyword>
<dbReference type="SUPFAM" id="SSF46785">
    <property type="entry name" value="Winged helix' DNA-binding domain"/>
    <property type="match status" value="1"/>
</dbReference>
<dbReference type="PANTHER" id="PTHR42824:SF1">
    <property type="entry name" value="GLUTAMINE AMIDOTRANSFERASE YAFJ-RELATED"/>
    <property type="match status" value="1"/>
</dbReference>
<dbReference type="CDD" id="cd01908">
    <property type="entry name" value="YafJ"/>
    <property type="match status" value="1"/>
</dbReference>
<evidence type="ECO:0000313" key="4">
    <source>
        <dbReference type="Proteomes" id="UP000001901"/>
    </source>
</evidence>
<dbReference type="Gene3D" id="3.60.20.10">
    <property type="entry name" value="Glutamine Phosphoribosylpyrophosphate, subunit 1, domain 1"/>
    <property type="match status" value="1"/>
</dbReference>
<feature type="domain" description="Glutamine amidotransferase type-2" evidence="2">
    <location>
        <begin position="2"/>
        <end position="260"/>
    </location>
</feature>
<dbReference type="AlphaFoldDB" id="D2RFC4"/>